<keyword evidence="3" id="KW-1185">Reference proteome</keyword>
<evidence type="ECO:0000313" key="3">
    <source>
        <dbReference type="Proteomes" id="UP000034196"/>
    </source>
</evidence>
<dbReference type="STRING" id="1428628.WN71_033205"/>
<reference evidence="2" key="1">
    <citation type="submission" date="2016-10" db="EMBL/GenBank/DDBJ databases">
        <title>Genome sequence of Streptomyces mangrovisoli MUSC 149.</title>
        <authorList>
            <person name="Lee L.-H."/>
            <person name="Ser H.-L."/>
        </authorList>
    </citation>
    <scope>NUCLEOTIDE SEQUENCE [LARGE SCALE GENOMIC DNA]</scope>
    <source>
        <strain evidence="2">MUSC 149</strain>
    </source>
</reference>
<dbReference type="EMBL" id="LAVA02000097">
    <property type="protein sequence ID" value="OIJ63674.1"/>
    <property type="molecule type" value="Genomic_DNA"/>
</dbReference>
<accession>A0A1J4NNF3</accession>
<name>A0A1J4NNF3_9ACTN</name>
<dbReference type="AlphaFoldDB" id="A0A1J4NNF3"/>
<gene>
    <name evidence="2" type="ORF">WN71_033205</name>
</gene>
<dbReference type="RefSeq" id="WP_046582710.1">
    <property type="nucleotide sequence ID" value="NZ_LAVA02000097.1"/>
</dbReference>
<comment type="caution">
    <text evidence="2">The sequence shown here is derived from an EMBL/GenBank/DDBJ whole genome shotgun (WGS) entry which is preliminary data.</text>
</comment>
<evidence type="ECO:0000313" key="2">
    <source>
        <dbReference type="EMBL" id="OIJ63674.1"/>
    </source>
</evidence>
<dbReference type="Proteomes" id="UP000034196">
    <property type="component" value="Unassembled WGS sequence"/>
</dbReference>
<feature type="region of interest" description="Disordered" evidence="1">
    <location>
        <begin position="71"/>
        <end position="111"/>
    </location>
</feature>
<proteinExistence type="predicted"/>
<organism evidence="2 3">
    <name type="scientific">Streptomyces mangrovisoli</name>
    <dbReference type="NCBI Taxonomy" id="1428628"/>
    <lineage>
        <taxon>Bacteria</taxon>
        <taxon>Bacillati</taxon>
        <taxon>Actinomycetota</taxon>
        <taxon>Actinomycetes</taxon>
        <taxon>Kitasatosporales</taxon>
        <taxon>Streptomycetaceae</taxon>
        <taxon>Streptomyces</taxon>
    </lineage>
</organism>
<sequence>MELPYVYRVTKYDPADHDRHGHCTGTEDTVSDHRETEAAYLLAVRAFAVESGVDRLHVREPQVPSLAHCPCPATSTPSCEPSPRKASSRVSGRTAMVTSTASSSTRPRSRN</sequence>
<evidence type="ECO:0000256" key="1">
    <source>
        <dbReference type="SAM" id="MobiDB-lite"/>
    </source>
</evidence>
<protein>
    <submittedName>
        <fullName evidence="2">Uncharacterized protein</fullName>
    </submittedName>
</protein>
<feature type="compositionally biased region" description="Low complexity" evidence="1">
    <location>
        <begin position="94"/>
        <end position="111"/>
    </location>
</feature>